<protein>
    <submittedName>
        <fullName evidence="2">Pectinesterase</fullName>
    </submittedName>
</protein>
<evidence type="ECO:0000256" key="1">
    <source>
        <dbReference type="SAM" id="SignalP"/>
    </source>
</evidence>
<feature type="signal peptide" evidence="1">
    <location>
        <begin position="1"/>
        <end position="17"/>
    </location>
</feature>
<name>A0A2P4XWU8_9STRA</name>
<dbReference type="EMBL" id="NCKW01007562">
    <property type="protein sequence ID" value="POM70028.1"/>
    <property type="molecule type" value="Genomic_DNA"/>
</dbReference>
<comment type="caution">
    <text evidence="2">The sequence shown here is derived from an EMBL/GenBank/DDBJ whole genome shotgun (WGS) entry which is preliminary data.</text>
</comment>
<organism evidence="2 3">
    <name type="scientific">Phytophthora palmivora</name>
    <dbReference type="NCBI Taxonomy" id="4796"/>
    <lineage>
        <taxon>Eukaryota</taxon>
        <taxon>Sar</taxon>
        <taxon>Stramenopiles</taxon>
        <taxon>Oomycota</taxon>
        <taxon>Peronosporomycetes</taxon>
        <taxon>Peronosporales</taxon>
        <taxon>Peronosporaceae</taxon>
        <taxon>Phytophthora</taxon>
    </lineage>
</organism>
<evidence type="ECO:0000313" key="3">
    <source>
        <dbReference type="Proteomes" id="UP000237271"/>
    </source>
</evidence>
<proteinExistence type="predicted"/>
<sequence length="150" mass="16336">MYSFVLPLFALAGLTTAELSSTDPLCSGPNARTVPPPGAIVVDITGMYNGSYQTMAEGMAYLPNTTEEHTVFVFPGVYQEQVLIPKLAGPLVLQGYTCDTTSYADNKVTIWIAVAEAQRTLHPESRRNDLLSTMRLKSRSGVKMYNVNVA</sequence>
<feature type="chain" id="PRO_5015188808" evidence="1">
    <location>
        <begin position="18"/>
        <end position="150"/>
    </location>
</feature>
<dbReference type="Gene3D" id="2.160.20.10">
    <property type="entry name" value="Single-stranded right-handed beta-helix, Pectin lyase-like"/>
    <property type="match status" value="1"/>
</dbReference>
<dbReference type="AlphaFoldDB" id="A0A2P4XWU8"/>
<dbReference type="SUPFAM" id="SSF51126">
    <property type="entry name" value="Pectin lyase-like"/>
    <property type="match status" value="1"/>
</dbReference>
<keyword evidence="1" id="KW-0732">Signal</keyword>
<dbReference type="OrthoDB" id="123376at2759"/>
<dbReference type="InterPro" id="IPR012334">
    <property type="entry name" value="Pectin_lyas_fold"/>
</dbReference>
<reference evidence="2 3" key="1">
    <citation type="journal article" date="2017" name="Genome Biol. Evol.">
        <title>Phytophthora megakarya and P. palmivora, closely related causal agents of cacao black pod rot, underwent increases in genome sizes and gene numbers by different mechanisms.</title>
        <authorList>
            <person name="Ali S.S."/>
            <person name="Shao J."/>
            <person name="Lary D.J."/>
            <person name="Kronmiller B."/>
            <person name="Shen D."/>
            <person name="Strem M.D."/>
            <person name="Amoako-Attah I."/>
            <person name="Akrofi A.Y."/>
            <person name="Begoude B.A."/>
            <person name="Ten Hoopen G.M."/>
            <person name="Coulibaly K."/>
            <person name="Kebe B.I."/>
            <person name="Melnick R.L."/>
            <person name="Guiltinan M.J."/>
            <person name="Tyler B.M."/>
            <person name="Meinhardt L.W."/>
            <person name="Bailey B.A."/>
        </authorList>
    </citation>
    <scope>NUCLEOTIDE SEQUENCE [LARGE SCALE GENOMIC DNA]</scope>
    <source>
        <strain evidence="3">sbr112.9</strain>
    </source>
</reference>
<feature type="non-terminal residue" evidence="2">
    <location>
        <position position="150"/>
    </location>
</feature>
<gene>
    <name evidence="2" type="ORF">PHPALM_13615</name>
</gene>
<dbReference type="InterPro" id="IPR011050">
    <property type="entry name" value="Pectin_lyase_fold/virulence"/>
</dbReference>
<evidence type="ECO:0000313" key="2">
    <source>
        <dbReference type="EMBL" id="POM70028.1"/>
    </source>
</evidence>
<dbReference type="Proteomes" id="UP000237271">
    <property type="component" value="Unassembled WGS sequence"/>
</dbReference>
<accession>A0A2P4XWU8</accession>
<keyword evidence="3" id="KW-1185">Reference proteome</keyword>